<name>A0A1M4YYF6_9BACE</name>
<keyword evidence="4" id="KW-0238">DNA-binding</keyword>
<organism evidence="8 9">
    <name type="scientific">Bacteroides luti</name>
    <dbReference type="NCBI Taxonomy" id="1297750"/>
    <lineage>
        <taxon>Bacteria</taxon>
        <taxon>Pseudomonadati</taxon>
        <taxon>Bacteroidota</taxon>
        <taxon>Bacteroidia</taxon>
        <taxon>Bacteroidales</taxon>
        <taxon>Bacteroidaceae</taxon>
        <taxon>Bacteroides</taxon>
    </lineage>
</organism>
<dbReference type="PANTHER" id="PTHR32071:SF57">
    <property type="entry name" value="C4-DICARBOXYLATE TRANSPORT TRANSCRIPTIONAL REGULATORY PROTEIN DCTD"/>
    <property type="match status" value="1"/>
</dbReference>
<dbReference type="InterPro" id="IPR002078">
    <property type="entry name" value="Sigma_54_int"/>
</dbReference>
<keyword evidence="9" id="KW-1185">Reference proteome</keyword>
<dbReference type="SMART" id="SM00065">
    <property type="entry name" value="GAF"/>
    <property type="match status" value="1"/>
</dbReference>
<keyword evidence="2" id="KW-0067">ATP-binding</keyword>
<dbReference type="PROSITE" id="PS50045">
    <property type="entry name" value="SIGMA54_INTERACT_4"/>
    <property type="match status" value="1"/>
</dbReference>
<dbReference type="SUPFAM" id="SSF46689">
    <property type="entry name" value="Homeodomain-like"/>
    <property type="match status" value="1"/>
</dbReference>
<sequence>MDKLSLCKFGEGECYGVKELNLLLKLSNMLSNKEVNLDDVIKLLCEHLHAERIILTVLNRESSNIFIEGSYGITEDDKKNAIYQVGEGIIGKVIKSGETILVPRIEDSKDFLNLTHAPTSINSIEVSFICTPIRYKAEIIGTLSFHKAYLRNISFNEDARLLKIVASMIGRTIRRRQEYAEEMEQLLNENRQLKGELRNRIMPDYIKGNSGKMNEVFNLIDSVAATEATVLIRGESGVGKELIADAIHYNSPRKNKAFIKVNCAALPESLIESELFGHEKGAFTGASAQRIGRFEAADGGTIFLDEFGEIPAAIQVKLLRVLQEREIERLGSTKPIKVDVRIICATNRNLEDLIAKGEFREDLYYRINVFPIYVPALRERINDIPVLADFFIDKFNKRLGKNIKRITAMAIDTLMVYHWPGNIRELENCIERACILSNDNVIRTTNLPPTLQTAVTSETEQNGTLEIILGKLEKQIIMDTLITCKGNMAKAADQLGITERMMGIRIKKYEIDPKRFKTKMINENDRI</sequence>
<dbReference type="Gene3D" id="1.10.8.60">
    <property type="match status" value="1"/>
</dbReference>
<evidence type="ECO:0000259" key="7">
    <source>
        <dbReference type="PROSITE" id="PS50045"/>
    </source>
</evidence>
<evidence type="ECO:0000256" key="2">
    <source>
        <dbReference type="ARBA" id="ARBA00022840"/>
    </source>
</evidence>
<evidence type="ECO:0000313" key="8">
    <source>
        <dbReference type="EMBL" id="SHF10859.1"/>
    </source>
</evidence>
<dbReference type="Pfam" id="PF02954">
    <property type="entry name" value="HTH_8"/>
    <property type="match status" value="1"/>
</dbReference>
<dbReference type="InterPro" id="IPR025662">
    <property type="entry name" value="Sigma_54_int_dom_ATP-bd_1"/>
</dbReference>
<dbReference type="GO" id="GO:0006355">
    <property type="term" value="P:regulation of DNA-templated transcription"/>
    <property type="evidence" value="ECO:0007669"/>
    <property type="project" value="InterPro"/>
</dbReference>
<dbReference type="PRINTS" id="PR01590">
    <property type="entry name" value="HTHFIS"/>
</dbReference>
<dbReference type="GO" id="GO:0005524">
    <property type="term" value="F:ATP binding"/>
    <property type="evidence" value="ECO:0007669"/>
    <property type="project" value="UniProtKB-KW"/>
</dbReference>
<dbReference type="PROSITE" id="PS00688">
    <property type="entry name" value="SIGMA54_INTERACT_3"/>
    <property type="match status" value="1"/>
</dbReference>
<evidence type="ECO:0000256" key="4">
    <source>
        <dbReference type="ARBA" id="ARBA00023125"/>
    </source>
</evidence>
<dbReference type="InterPro" id="IPR002197">
    <property type="entry name" value="HTH_Fis"/>
</dbReference>
<keyword evidence="6" id="KW-0175">Coiled coil</keyword>
<dbReference type="STRING" id="1297750.SAMN05444405_105120"/>
<feature type="domain" description="Sigma-54 factor interaction" evidence="7">
    <location>
        <begin position="206"/>
        <end position="435"/>
    </location>
</feature>
<gene>
    <name evidence="8" type="ORF">SAMN05444405_105120</name>
</gene>
<dbReference type="OrthoDB" id="9767722at2"/>
<dbReference type="InterPro" id="IPR027417">
    <property type="entry name" value="P-loop_NTPase"/>
</dbReference>
<keyword evidence="3" id="KW-0805">Transcription regulation</keyword>
<dbReference type="Gene3D" id="3.40.50.300">
    <property type="entry name" value="P-loop containing nucleotide triphosphate hydrolases"/>
    <property type="match status" value="1"/>
</dbReference>
<protein>
    <submittedName>
        <fullName evidence="8">Nif-specific regulatory protein</fullName>
    </submittedName>
</protein>
<dbReference type="InterPro" id="IPR058031">
    <property type="entry name" value="AAA_lid_NorR"/>
</dbReference>
<accession>A0A1M4YYF6</accession>
<dbReference type="AlphaFoldDB" id="A0A1M4YYF6"/>
<dbReference type="InterPro" id="IPR025944">
    <property type="entry name" value="Sigma_54_int_dom_CS"/>
</dbReference>
<dbReference type="InterPro" id="IPR003018">
    <property type="entry name" value="GAF"/>
</dbReference>
<dbReference type="GO" id="GO:0043565">
    <property type="term" value="F:sequence-specific DNA binding"/>
    <property type="evidence" value="ECO:0007669"/>
    <property type="project" value="InterPro"/>
</dbReference>
<dbReference type="PROSITE" id="PS00675">
    <property type="entry name" value="SIGMA54_INTERACT_1"/>
    <property type="match status" value="1"/>
</dbReference>
<dbReference type="FunFam" id="3.40.50.300:FF:000006">
    <property type="entry name" value="DNA-binding transcriptional regulator NtrC"/>
    <property type="match status" value="1"/>
</dbReference>
<feature type="coiled-coil region" evidence="6">
    <location>
        <begin position="169"/>
        <end position="200"/>
    </location>
</feature>
<dbReference type="CDD" id="cd00009">
    <property type="entry name" value="AAA"/>
    <property type="match status" value="1"/>
</dbReference>
<dbReference type="Gene3D" id="1.10.10.60">
    <property type="entry name" value="Homeodomain-like"/>
    <property type="match status" value="1"/>
</dbReference>
<dbReference type="SUPFAM" id="SSF55781">
    <property type="entry name" value="GAF domain-like"/>
    <property type="match status" value="1"/>
</dbReference>
<dbReference type="SMART" id="SM00382">
    <property type="entry name" value="AAA"/>
    <property type="match status" value="1"/>
</dbReference>
<dbReference type="InterPro" id="IPR003593">
    <property type="entry name" value="AAA+_ATPase"/>
</dbReference>
<proteinExistence type="predicted"/>
<dbReference type="Gene3D" id="3.30.450.40">
    <property type="match status" value="1"/>
</dbReference>
<evidence type="ECO:0000256" key="6">
    <source>
        <dbReference type="SAM" id="Coils"/>
    </source>
</evidence>
<keyword evidence="5" id="KW-0804">Transcription</keyword>
<dbReference type="Pfam" id="PF25601">
    <property type="entry name" value="AAA_lid_14"/>
    <property type="match status" value="1"/>
</dbReference>
<dbReference type="PANTHER" id="PTHR32071">
    <property type="entry name" value="TRANSCRIPTIONAL REGULATORY PROTEIN"/>
    <property type="match status" value="1"/>
</dbReference>
<dbReference type="InterPro" id="IPR029016">
    <property type="entry name" value="GAF-like_dom_sf"/>
</dbReference>
<dbReference type="Proteomes" id="UP000184509">
    <property type="component" value="Unassembled WGS sequence"/>
</dbReference>
<dbReference type="Pfam" id="PF01590">
    <property type="entry name" value="GAF"/>
    <property type="match status" value="1"/>
</dbReference>
<reference evidence="8 9" key="1">
    <citation type="submission" date="2016-11" db="EMBL/GenBank/DDBJ databases">
        <authorList>
            <person name="Jaros S."/>
            <person name="Januszkiewicz K."/>
            <person name="Wedrychowicz H."/>
        </authorList>
    </citation>
    <scope>NUCLEOTIDE SEQUENCE [LARGE SCALE GENOMIC DNA]</scope>
    <source>
        <strain evidence="8 9">DSM 26991</strain>
    </source>
</reference>
<dbReference type="EMBL" id="FQTV01000005">
    <property type="protein sequence ID" value="SHF10859.1"/>
    <property type="molecule type" value="Genomic_DNA"/>
</dbReference>
<dbReference type="SUPFAM" id="SSF52540">
    <property type="entry name" value="P-loop containing nucleoside triphosphate hydrolases"/>
    <property type="match status" value="1"/>
</dbReference>
<dbReference type="InterPro" id="IPR009057">
    <property type="entry name" value="Homeodomain-like_sf"/>
</dbReference>
<evidence type="ECO:0000256" key="5">
    <source>
        <dbReference type="ARBA" id="ARBA00023163"/>
    </source>
</evidence>
<evidence type="ECO:0000313" key="9">
    <source>
        <dbReference type="Proteomes" id="UP000184509"/>
    </source>
</evidence>
<keyword evidence="1" id="KW-0547">Nucleotide-binding</keyword>
<evidence type="ECO:0000256" key="3">
    <source>
        <dbReference type="ARBA" id="ARBA00023015"/>
    </source>
</evidence>
<dbReference type="Pfam" id="PF00158">
    <property type="entry name" value="Sigma54_activat"/>
    <property type="match status" value="1"/>
</dbReference>
<dbReference type="RefSeq" id="WP_073400290.1">
    <property type="nucleotide sequence ID" value="NZ_FQTV01000005.1"/>
</dbReference>
<evidence type="ECO:0000256" key="1">
    <source>
        <dbReference type="ARBA" id="ARBA00022741"/>
    </source>
</evidence>